<keyword evidence="1" id="KW-0808">Transferase</keyword>
<dbReference type="GO" id="GO:0016740">
    <property type="term" value="F:transferase activity"/>
    <property type="evidence" value="ECO:0007669"/>
    <property type="project" value="UniProtKB-KW"/>
</dbReference>
<gene>
    <name evidence="1" type="ORF">Prudu_005601</name>
</gene>
<dbReference type="AlphaFoldDB" id="A0A4Y1QXX9"/>
<organism evidence="1">
    <name type="scientific">Prunus dulcis</name>
    <name type="common">Almond</name>
    <name type="synonym">Amygdalus dulcis</name>
    <dbReference type="NCBI Taxonomy" id="3755"/>
    <lineage>
        <taxon>Eukaryota</taxon>
        <taxon>Viridiplantae</taxon>
        <taxon>Streptophyta</taxon>
        <taxon>Embryophyta</taxon>
        <taxon>Tracheophyta</taxon>
        <taxon>Spermatophyta</taxon>
        <taxon>Magnoliopsida</taxon>
        <taxon>eudicotyledons</taxon>
        <taxon>Gunneridae</taxon>
        <taxon>Pentapetalae</taxon>
        <taxon>rosids</taxon>
        <taxon>fabids</taxon>
        <taxon>Rosales</taxon>
        <taxon>Rosaceae</taxon>
        <taxon>Amygdaloideae</taxon>
        <taxon>Amygdaleae</taxon>
        <taxon>Prunus</taxon>
    </lineage>
</organism>
<evidence type="ECO:0000313" key="1">
    <source>
        <dbReference type="EMBL" id="BBG96721.1"/>
    </source>
</evidence>
<accession>A0A4Y1QXX9</accession>
<dbReference type="EMBL" id="AP019298">
    <property type="protein sequence ID" value="BBG96721.1"/>
    <property type="molecule type" value="Genomic_DNA"/>
</dbReference>
<sequence>MHDFKVEAHGSIIDVSLAAYFTMPASEIDGEGIRADLEVSDATVVATYVWFSQFNP</sequence>
<name>A0A4Y1QXX9_PRUDU</name>
<proteinExistence type="predicted"/>
<reference evidence="1" key="1">
    <citation type="journal article" date="2019" name="Science">
        <title>Mutation of a bHLH transcription factor allowed almond domestication.</title>
        <authorList>
            <person name="Sanchez-Perez R."/>
            <person name="Pavan S."/>
            <person name="Mazzeo R."/>
            <person name="Moldovan C."/>
            <person name="Aiese Cigliano R."/>
            <person name="Del Cueto J."/>
            <person name="Ricciardi F."/>
            <person name="Lotti C."/>
            <person name="Ricciardi L."/>
            <person name="Dicenta F."/>
            <person name="Lopez-Marques R.L."/>
            <person name="Lindberg Moller B."/>
        </authorList>
    </citation>
    <scope>NUCLEOTIDE SEQUENCE</scope>
</reference>
<protein>
    <submittedName>
        <fullName evidence="1">UDP-glycosyltransferase 71C4</fullName>
    </submittedName>
</protein>